<dbReference type="EMBL" id="JAUHPV010000004">
    <property type="protein sequence ID" value="MDN4472801.1"/>
    <property type="molecule type" value="Genomic_DNA"/>
</dbReference>
<name>A0ABT8G0Y5_9MICO</name>
<gene>
    <name evidence="2" type="ORF">QQX04_07325</name>
</gene>
<evidence type="ECO:0008006" key="4">
    <source>
        <dbReference type="Google" id="ProtNLM"/>
    </source>
</evidence>
<dbReference type="Proteomes" id="UP001172738">
    <property type="component" value="Unassembled WGS sequence"/>
</dbReference>
<keyword evidence="1" id="KW-0472">Membrane</keyword>
<keyword evidence="1" id="KW-1133">Transmembrane helix</keyword>
<proteinExistence type="predicted"/>
<dbReference type="RefSeq" id="WP_301127729.1">
    <property type="nucleotide sequence ID" value="NZ_JAUHPV010000004.1"/>
</dbReference>
<keyword evidence="1" id="KW-0812">Transmembrane</keyword>
<feature type="transmembrane region" description="Helical" evidence="1">
    <location>
        <begin position="12"/>
        <end position="33"/>
    </location>
</feature>
<evidence type="ECO:0000256" key="1">
    <source>
        <dbReference type="SAM" id="Phobius"/>
    </source>
</evidence>
<evidence type="ECO:0000313" key="3">
    <source>
        <dbReference type="Proteomes" id="UP001172738"/>
    </source>
</evidence>
<accession>A0ABT8G0Y5</accession>
<organism evidence="2 3">
    <name type="scientific">Demequina zhanjiangensis</name>
    <dbReference type="NCBI Taxonomy" id="3051659"/>
    <lineage>
        <taxon>Bacteria</taxon>
        <taxon>Bacillati</taxon>
        <taxon>Actinomycetota</taxon>
        <taxon>Actinomycetes</taxon>
        <taxon>Micrococcales</taxon>
        <taxon>Demequinaceae</taxon>
        <taxon>Demequina</taxon>
    </lineage>
</organism>
<keyword evidence="3" id="KW-1185">Reference proteome</keyword>
<comment type="caution">
    <text evidence="2">The sequence shown here is derived from an EMBL/GenBank/DDBJ whole genome shotgun (WGS) entry which is preliminary data.</text>
</comment>
<sequence length="296" mass="31728">MARRPRRRGARFVAFLVFAAVAAAGIVWGPQWWDRHSDRFSTQRCTVTVGGESHSLTAEQADNAAIIAARSAWLDLRARAATIALATAIQESGLRNIDYGDRDSLGLFQQRPSQGWGSEAEIMNVRYSATAFYTALMRVDGWEDMEITVAAQTVQRSAFPLAYADHEPEARLWATALRGYGGPDALTCDIAMPEASTASAFVERLEADFGADLYDAAVTGTGAHTSVTLTPVDGTDVTRDQVAAWSVASASTTGVTAVITATSTWTVEDGMSSAGDETLGQGVRVEIRTEGDPQEQ</sequence>
<protein>
    <recommendedName>
        <fullName evidence="4">Heavy metal transporter</fullName>
    </recommendedName>
</protein>
<reference evidence="2" key="1">
    <citation type="submission" date="2023-06" db="EMBL/GenBank/DDBJ databases">
        <title>SYSU T00b26.</title>
        <authorList>
            <person name="Gao L."/>
            <person name="Fang B.-Z."/>
            <person name="Li W.-J."/>
        </authorList>
    </citation>
    <scope>NUCLEOTIDE SEQUENCE</scope>
    <source>
        <strain evidence="2">SYSU T00b26</strain>
    </source>
</reference>
<evidence type="ECO:0000313" key="2">
    <source>
        <dbReference type="EMBL" id="MDN4472801.1"/>
    </source>
</evidence>